<dbReference type="AlphaFoldDB" id="A0A327WRG1"/>
<name>A0A327WRG1_LARAB</name>
<evidence type="ECO:0000313" key="1">
    <source>
        <dbReference type="EMBL" id="RAJ94233.1"/>
    </source>
</evidence>
<gene>
    <name evidence="1" type="ORF">LX87_04118</name>
</gene>
<sequence length="56" mass="6539">MAFIHFELSIDDWFDHFADTLTPKTIQGIFETQQKIKARGTDFQQTVVLTTEFPSF</sequence>
<dbReference type="EMBL" id="QLMC01000005">
    <property type="protein sequence ID" value="RAJ94233.1"/>
    <property type="molecule type" value="Genomic_DNA"/>
</dbReference>
<comment type="caution">
    <text evidence="1">The sequence shown here is derived from an EMBL/GenBank/DDBJ whole genome shotgun (WGS) entry which is preliminary data.</text>
</comment>
<keyword evidence="2" id="KW-1185">Reference proteome</keyword>
<dbReference type="Proteomes" id="UP000248790">
    <property type="component" value="Unassembled WGS sequence"/>
</dbReference>
<accession>A0A327WRG1</accession>
<organism evidence="1 2">
    <name type="scientific">Larkinella arboricola</name>
    <dbReference type="NCBI Taxonomy" id="643671"/>
    <lineage>
        <taxon>Bacteria</taxon>
        <taxon>Pseudomonadati</taxon>
        <taxon>Bacteroidota</taxon>
        <taxon>Cytophagia</taxon>
        <taxon>Cytophagales</taxon>
        <taxon>Spirosomataceae</taxon>
        <taxon>Larkinella</taxon>
    </lineage>
</organism>
<reference evidence="1 2" key="1">
    <citation type="submission" date="2018-06" db="EMBL/GenBank/DDBJ databases">
        <title>Genomic Encyclopedia of Archaeal and Bacterial Type Strains, Phase II (KMG-II): from individual species to whole genera.</title>
        <authorList>
            <person name="Goeker M."/>
        </authorList>
    </citation>
    <scope>NUCLEOTIDE SEQUENCE [LARGE SCALE GENOMIC DNA]</scope>
    <source>
        <strain evidence="1 2">DSM 21851</strain>
    </source>
</reference>
<protein>
    <submittedName>
        <fullName evidence="1">Uncharacterized protein</fullName>
    </submittedName>
</protein>
<proteinExistence type="predicted"/>
<evidence type="ECO:0000313" key="2">
    <source>
        <dbReference type="Proteomes" id="UP000248790"/>
    </source>
</evidence>